<dbReference type="Proteomes" id="UP000193922">
    <property type="component" value="Unassembled WGS sequence"/>
</dbReference>
<dbReference type="GO" id="GO:0015031">
    <property type="term" value="P:protein transport"/>
    <property type="evidence" value="ECO:0007669"/>
    <property type="project" value="UniProtKB-UniRule"/>
</dbReference>
<evidence type="ECO:0000313" key="3">
    <source>
        <dbReference type="EMBL" id="ORX69870.1"/>
    </source>
</evidence>
<keyword evidence="2" id="KW-0813">Transport</keyword>
<dbReference type="GO" id="GO:1990745">
    <property type="term" value="C:EARP complex"/>
    <property type="evidence" value="ECO:0007669"/>
    <property type="project" value="TreeGrafter"/>
</dbReference>
<keyword evidence="2" id="KW-0653">Protein transport</keyword>
<keyword evidence="2" id="KW-0333">Golgi apparatus</keyword>
<dbReference type="STRING" id="61395.A0A1Y1W8J7"/>
<dbReference type="GO" id="GO:0006869">
    <property type="term" value="P:lipid transport"/>
    <property type="evidence" value="ECO:0007669"/>
    <property type="project" value="UniProtKB-UniRule"/>
</dbReference>
<sequence>RVRNPLDIDTAAFDSKKYLKKLLVDKGVAGLLEADNELVTEIRHIDGDMKTMVYENYSKFISATETIRKMKEDADYMDAEMEKLTKRVNEIS</sequence>
<dbReference type="GO" id="GO:0000938">
    <property type="term" value="C:GARP complex"/>
    <property type="evidence" value="ECO:0007669"/>
    <property type="project" value="UniProtKB-UniRule"/>
</dbReference>
<comment type="subunit">
    <text evidence="2">Component of the Golgi-associated retrograde protein (GARP) complex.</text>
</comment>
<dbReference type="PANTHER" id="PTHR15954">
    <property type="entry name" value="VACUOLAR PROTEIN SORTING-ASSOCIATED PROTEIN 51 HOMOLOG"/>
    <property type="match status" value="1"/>
</dbReference>
<keyword evidence="4" id="KW-1185">Reference proteome</keyword>
<dbReference type="PANTHER" id="PTHR15954:SF4">
    <property type="entry name" value="VACUOLAR PROTEIN SORTING-ASSOCIATED PROTEIN 51 HOMOLOG"/>
    <property type="match status" value="1"/>
</dbReference>
<reference evidence="3 4" key="1">
    <citation type="submission" date="2016-07" db="EMBL/GenBank/DDBJ databases">
        <title>Pervasive Adenine N6-methylation of Active Genes in Fungi.</title>
        <authorList>
            <consortium name="DOE Joint Genome Institute"/>
            <person name="Mondo S.J."/>
            <person name="Dannebaum R.O."/>
            <person name="Kuo R.C."/>
            <person name="Labutti K."/>
            <person name="Haridas S."/>
            <person name="Kuo A."/>
            <person name="Salamov A."/>
            <person name="Ahrendt S.R."/>
            <person name="Lipzen A."/>
            <person name="Sullivan W."/>
            <person name="Andreopoulos W.B."/>
            <person name="Clum A."/>
            <person name="Lindquist E."/>
            <person name="Daum C."/>
            <person name="Ramamoorthy G.K."/>
            <person name="Gryganskyi A."/>
            <person name="Culley D."/>
            <person name="Magnuson J.K."/>
            <person name="James T.Y."/>
            <person name="O'Malley M.A."/>
            <person name="Stajich J.E."/>
            <person name="Spatafora J.W."/>
            <person name="Visel A."/>
            <person name="Grigoriev I.V."/>
        </authorList>
    </citation>
    <scope>NUCLEOTIDE SEQUENCE [LARGE SCALE GENOMIC DNA]</scope>
    <source>
        <strain evidence="3 4">ATCC 12442</strain>
    </source>
</reference>
<comment type="function">
    <text evidence="2">Acts as component of the GARP complex that is involved in retrograde transport from early and late endosomes to the trans-Golgi network (TGN).</text>
</comment>
<dbReference type="GO" id="GO:0016020">
    <property type="term" value="C:membrane"/>
    <property type="evidence" value="ECO:0007669"/>
    <property type="project" value="TreeGrafter"/>
</dbReference>
<dbReference type="OrthoDB" id="203678at2759"/>
<dbReference type="Pfam" id="PF08700">
    <property type="entry name" value="VPS51_Exo84_N"/>
    <property type="match status" value="1"/>
</dbReference>
<accession>A0A1Y1W8J7</accession>
<dbReference type="AlphaFoldDB" id="A0A1Y1W8J7"/>
<comment type="subcellular location">
    <subcellularLocation>
        <location evidence="2">Golgi apparatus</location>
        <location evidence="2">trans-Golgi network</location>
    </subcellularLocation>
</comment>
<evidence type="ECO:0000313" key="4">
    <source>
        <dbReference type="Proteomes" id="UP000193922"/>
    </source>
</evidence>
<dbReference type="InterPro" id="IPR014812">
    <property type="entry name" value="Vps51"/>
</dbReference>
<protein>
    <recommendedName>
        <fullName evidence="2">Vacuolar protein sorting-associated protein 51 homolog</fullName>
    </recommendedName>
</protein>
<comment type="caution">
    <text evidence="3">The sequence shown here is derived from an EMBL/GenBank/DDBJ whole genome shotgun (WGS) entry which is preliminary data.</text>
</comment>
<dbReference type="GO" id="GO:0032456">
    <property type="term" value="P:endocytic recycling"/>
    <property type="evidence" value="ECO:0007669"/>
    <property type="project" value="TreeGrafter"/>
</dbReference>
<dbReference type="GO" id="GO:0005829">
    <property type="term" value="C:cytosol"/>
    <property type="evidence" value="ECO:0007669"/>
    <property type="project" value="GOC"/>
</dbReference>
<dbReference type="GO" id="GO:0042147">
    <property type="term" value="P:retrograde transport, endosome to Golgi"/>
    <property type="evidence" value="ECO:0007669"/>
    <property type="project" value="UniProtKB-UniRule"/>
</dbReference>
<dbReference type="GO" id="GO:0048193">
    <property type="term" value="P:Golgi vesicle transport"/>
    <property type="evidence" value="ECO:0007669"/>
    <property type="project" value="TreeGrafter"/>
</dbReference>
<gene>
    <name evidence="3" type="ORF">DL89DRAFT_218746</name>
</gene>
<keyword evidence="2" id="KW-0445">Lipid transport</keyword>
<dbReference type="GeneID" id="63801003"/>
<dbReference type="RefSeq" id="XP_040743508.1">
    <property type="nucleotide sequence ID" value="XM_040884355.1"/>
</dbReference>
<feature type="non-terminal residue" evidence="3">
    <location>
        <position position="92"/>
    </location>
</feature>
<dbReference type="GO" id="GO:0007030">
    <property type="term" value="P:Golgi organization"/>
    <property type="evidence" value="ECO:0007669"/>
    <property type="project" value="UniProtKB-UniRule"/>
</dbReference>
<evidence type="ECO:0000256" key="1">
    <source>
        <dbReference type="ARBA" id="ARBA00006080"/>
    </source>
</evidence>
<organism evidence="3 4">
    <name type="scientific">Linderina pennispora</name>
    <dbReference type="NCBI Taxonomy" id="61395"/>
    <lineage>
        <taxon>Eukaryota</taxon>
        <taxon>Fungi</taxon>
        <taxon>Fungi incertae sedis</taxon>
        <taxon>Zoopagomycota</taxon>
        <taxon>Kickxellomycotina</taxon>
        <taxon>Kickxellomycetes</taxon>
        <taxon>Kickxellales</taxon>
        <taxon>Kickxellaceae</taxon>
        <taxon>Linderina</taxon>
    </lineage>
</organism>
<comment type="similarity">
    <text evidence="1 2">Belongs to the VPS51 family.</text>
</comment>
<evidence type="ECO:0000256" key="2">
    <source>
        <dbReference type="RuleBase" id="RU368010"/>
    </source>
</evidence>
<feature type="non-terminal residue" evidence="3">
    <location>
        <position position="1"/>
    </location>
</feature>
<name>A0A1Y1W8J7_9FUNG</name>
<proteinExistence type="inferred from homology"/>
<dbReference type="EMBL" id="MCFD01000006">
    <property type="protein sequence ID" value="ORX69870.1"/>
    <property type="molecule type" value="Genomic_DNA"/>
</dbReference>